<sequence>MSTDLPPGANLAALRKERGWSQALLAKKASISVSLLSKIEVGDRTLTPAVAAAVGKPMGLSMAEVMGTSSVARRAKQPLEDLRAAIRDYDLPDRGAVEESRLSAAMGAADRYRKKVDVAKLLPMLPQLLRDATTHAHAANTPEAWMVLADVYSTVYWLAARHRWMDMAELAVTRQRWAVEQQPNPLGEAVAARDRAGTYLNFGDVERGLSLVDRAIAKAQGALDSTDRDIAVCILNLRGMTLAGRLKDKKEAKREAERHIRSALATAQGMSRELDVHGLTVGPQNVFTHRLATCVDLGRPHEALALTDDLASALAGMPATRVAPTYINAARAQLDTGDRDGALENLSIAWNVAPQFARIHPMGREVFRVLSSLHRRSNADLLRLSKLSGIKV</sequence>
<dbReference type="RefSeq" id="WP_150510810.1">
    <property type="nucleotide sequence ID" value="NZ_BMSQ01000004.1"/>
</dbReference>
<dbReference type="GO" id="GO:0003677">
    <property type="term" value="F:DNA binding"/>
    <property type="evidence" value="ECO:0007669"/>
    <property type="project" value="InterPro"/>
</dbReference>
<dbReference type="SMART" id="SM00530">
    <property type="entry name" value="HTH_XRE"/>
    <property type="match status" value="1"/>
</dbReference>
<dbReference type="InterPro" id="IPR011990">
    <property type="entry name" value="TPR-like_helical_dom_sf"/>
</dbReference>
<accession>A0A5P2X3V2</accession>
<dbReference type="Proteomes" id="UP000549009">
    <property type="component" value="Unassembled WGS sequence"/>
</dbReference>
<dbReference type="Gene3D" id="1.25.40.10">
    <property type="entry name" value="Tetratricopeptide repeat domain"/>
    <property type="match status" value="1"/>
</dbReference>
<dbReference type="SUPFAM" id="SSF47413">
    <property type="entry name" value="lambda repressor-like DNA-binding domains"/>
    <property type="match status" value="1"/>
</dbReference>
<evidence type="ECO:0000313" key="2">
    <source>
        <dbReference type="EMBL" id="MBB5103130.1"/>
    </source>
</evidence>
<reference evidence="2 5" key="2">
    <citation type="submission" date="2020-08" db="EMBL/GenBank/DDBJ databases">
        <title>Genomic Encyclopedia of Type Strains, Phase III (KMG-III): the genomes of soil and plant-associated and newly described type strains.</title>
        <authorList>
            <person name="Whitman W."/>
        </authorList>
    </citation>
    <scope>NUCLEOTIDE SEQUENCE [LARGE SCALE GENOMIC DNA]</scope>
    <source>
        <strain evidence="2 5">CECT 3146</strain>
    </source>
</reference>
<dbReference type="InterPro" id="IPR010982">
    <property type="entry name" value="Lambda_DNA-bd_dom_sf"/>
</dbReference>
<evidence type="ECO:0000313" key="4">
    <source>
        <dbReference type="Proteomes" id="UP000326505"/>
    </source>
</evidence>
<dbReference type="KEGG" id="sspb:CP982_13870"/>
<dbReference type="OrthoDB" id="3420984at2"/>
<name>A0A5P2X3V2_STRST</name>
<reference evidence="3 4" key="1">
    <citation type="submission" date="2017-09" db="EMBL/GenBank/DDBJ databases">
        <authorList>
            <person name="Lee N."/>
            <person name="Cho B.-K."/>
        </authorList>
    </citation>
    <scope>NUCLEOTIDE SEQUENCE [LARGE SCALE GENOMIC DNA]</scope>
    <source>
        <strain evidence="3 4">ATCC 27465</strain>
    </source>
</reference>
<dbReference type="Gene3D" id="1.10.260.40">
    <property type="entry name" value="lambda repressor-like DNA-binding domains"/>
    <property type="match status" value="1"/>
</dbReference>
<proteinExistence type="predicted"/>
<gene>
    <name evidence="3" type="ORF">CP982_13870</name>
    <name evidence="2" type="ORF">FHS40_002183</name>
</gene>
<dbReference type="EMBL" id="CP023690">
    <property type="protein sequence ID" value="QEV59687.1"/>
    <property type="molecule type" value="Genomic_DNA"/>
</dbReference>
<keyword evidence="5" id="KW-1185">Reference proteome</keyword>
<dbReference type="Pfam" id="PF01381">
    <property type="entry name" value="HTH_3"/>
    <property type="match status" value="1"/>
</dbReference>
<evidence type="ECO:0000313" key="3">
    <source>
        <dbReference type="EMBL" id="QEV59687.1"/>
    </source>
</evidence>
<feature type="domain" description="HTH cro/C1-type" evidence="1">
    <location>
        <begin position="11"/>
        <end position="65"/>
    </location>
</feature>
<dbReference type="AlphaFoldDB" id="A0A5P2X3V2"/>
<dbReference type="CDD" id="cd00093">
    <property type="entry name" value="HTH_XRE"/>
    <property type="match status" value="1"/>
</dbReference>
<evidence type="ECO:0000313" key="5">
    <source>
        <dbReference type="Proteomes" id="UP000549009"/>
    </source>
</evidence>
<dbReference type="PROSITE" id="PS50943">
    <property type="entry name" value="HTH_CROC1"/>
    <property type="match status" value="1"/>
</dbReference>
<dbReference type="SUPFAM" id="SSF48452">
    <property type="entry name" value="TPR-like"/>
    <property type="match status" value="1"/>
</dbReference>
<dbReference type="EMBL" id="JACHJD010000003">
    <property type="protein sequence ID" value="MBB5103130.1"/>
    <property type="molecule type" value="Genomic_DNA"/>
</dbReference>
<dbReference type="InterPro" id="IPR001387">
    <property type="entry name" value="Cro/C1-type_HTH"/>
</dbReference>
<organism evidence="3 4">
    <name type="scientific">Streptomyces spectabilis</name>
    <dbReference type="NCBI Taxonomy" id="68270"/>
    <lineage>
        <taxon>Bacteria</taxon>
        <taxon>Bacillati</taxon>
        <taxon>Actinomycetota</taxon>
        <taxon>Actinomycetes</taxon>
        <taxon>Kitasatosporales</taxon>
        <taxon>Streptomycetaceae</taxon>
        <taxon>Streptomyces</taxon>
    </lineage>
</organism>
<dbReference type="Proteomes" id="UP000326505">
    <property type="component" value="Chromosome"/>
</dbReference>
<evidence type="ECO:0000259" key="1">
    <source>
        <dbReference type="PROSITE" id="PS50943"/>
    </source>
</evidence>
<protein>
    <submittedName>
        <fullName evidence="2">Transcriptional regulator with XRE-family HTH domain</fullName>
    </submittedName>
    <submittedName>
        <fullName evidence="3">XRE family transcriptional regulator</fullName>
    </submittedName>
</protein>